<keyword evidence="2" id="KW-1185">Reference proteome</keyword>
<accession>A0A1R3J809</accession>
<reference evidence="2" key="1">
    <citation type="submission" date="2013-09" db="EMBL/GenBank/DDBJ databases">
        <title>Corchorus olitorius genome sequencing.</title>
        <authorList>
            <person name="Alam M."/>
            <person name="Haque M.S."/>
            <person name="Islam M.S."/>
            <person name="Emdad E.M."/>
            <person name="Islam M.M."/>
            <person name="Ahmed B."/>
            <person name="Halim A."/>
            <person name="Hossen Q.M.M."/>
            <person name="Hossain M.Z."/>
            <person name="Ahmed R."/>
            <person name="Khan M.M."/>
            <person name="Islam R."/>
            <person name="Rashid M.M."/>
            <person name="Khan S.A."/>
            <person name="Rahman M.S."/>
            <person name="Alam M."/>
            <person name="Yahiya A.S."/>
            <person name="Khan M.S."/>
            <person name="Azam M.S."/>
            <person name="Haque T."/>
            <person name="Lashkar M.Z.H."/>
            <person name="Akhand A.I."/>
            <person name="Morshed G."/>
            <person name="Roy S."/>
            <person name="Uddin K.S."/>
            <person name="Rabeya T."/>
            <person name="Hossain A.S."/>
            <person name="Chowdhury A."/>
            <person name="Snigdha A.R."/>
            <person name="Mortoza M.S."/>
            <person name="Matin S.A."/>
            <person name="Hoque S.M.E."/>
            <person name="Islam M.K."/>
            <person name="Roy D.K."/>
            <person name="Haider R."/>
            <person name="Moosa M.M."/>
            <person name="Elias S.M."/>
            <person name="Hasan A.M."/>
            <person name="Jahan S."/>
            <person name="Shafiuddin M."/>
            <person name="Mahmood N."/>
            <person name="Shommy N.S."/>
        </authorList>
    </citation>
    <scope>NUCLEOTIDE SEQUENCE [LARGE SCALE GENOMIC DNA]</scope>
    <source>
        <strain evidence="2">cv. O-4</strain>
    </source>
</reference>
<comment type="caution">
    <text evidence="1">The sequence shown here is derived from an EMBL/GenBank/DDBJ whole genome shotgun (WGS) entry which is preliminary data.</text>
</comment>
<name>A0A1R3J809_9ROSI</name>
<dbReference type="Proteomes" id="UP000187203">
    <property type="component" value="Unassembled WGS sequence"/>
</dbReference>
<dbReference type="EMBL" id="AWUE01016496">
    <property type="protein sequence ID" value="OMO90971.1"/>
    <property type="molecule type" value="Genomic_DNA"/>
</dbReference>
<evidence type="ECO:0000313" key="2">
    <source>
        <dbReference type="Proteomes" id="UP000187203"/>
    </source>
</evidence>
<evidence type="ECO:0000313" key="1">
    <source>
        <dbReference type="EMBL" id="OMO90971.1"/>
    </source>
</evidence>
<proteinExistence type="predicted"/>
<sequence>MNRRREKRAEIQLPLQAVQKTEYQSEMVNSPLLLFELSRELCVCRETKSKSDTERGVERYSALCSRNFKIIQKLFGGNILASHCLDLDFVLHIRIFVIFIL</sequence>
<gene>
    <name evidence="1" type="ORF">COLO4_18733</name>
</gene>
<dbReference type="AlphaFoldDB" id="A0A1R3J809"/>
<organism evidence="1 2">
    <name type="scientific">Corchorus olitorius</name>
    <dbReference type="NCBI Taxonomy" id="93759"/>
    <lineage>
        <taxon>Eukaryota</taxon>
        <taxon>Viridiplantae</taxon>
        <taxon>Streptophyta</taxon>
        <taxon>Embryophyta</taxon>
        <taxon>Tracheophyta</taxon>
        <taxon>Spermatophyta</taxon>
        <taxon>Magnoliopsida</taxon>
        <taxon>eudicotyledons</taxon>
        <taxon>Gunneridae</taxon>
        <taxon>Pentapetalae</taxon>
        <taxon>rosids</taxon>
        <taxon>malvids</taxon>
        <taxon>Malvales</taxon>
        <taxon>Malvaceae</taxon>
        <taxon>Grewioideae</taxon>
        <taxon>Apeibeae</taxon>
        <taxon>Corchorus</taxon>
    </lineage>
</organism>
<protein>
    <submittedName>
        <fullName evidence="1">Uncharacterized protein</fullName>
    </submittedName>
</protein>